<feature type="region of interest" description="Disordered" evidence="1">
    <location>
        <begin position="29"/>
        <end position="73"/>
    </location>
</feature>
<accession>A0A5J9V8W9</accession>
<evidence type="ECO:0000313" key="2">
    <source>
        <dbReference type="EMBL" id="TVU32493.1"/>
    </source>
</evidence>
<protein>
    <submittedName>
        <fullName evidence="2">Uncharacterized protein</fullName>
    </submittedName>
</protein>
<proteinExistence type="predicted"/>
<feature type="compositionally biased region" description="Basic and acidic residues" evidence="1">
    <location>
        <begin position="59"/>
        <end position="69"/>
    </location>
</feature>
<name>A0A5J9V8W9_9POAL</name>
<dbReference type="Gramene" id="TVU32493">
    <property type="protein sequence ID" value="TVU32493"/>
    <property type="gene ID" value="EJB05_24224"/>
</dbReference>
<reference evidence="2 3" key="1">
    <citation type="journal article" date="2019" name="Sci. Rep.">
        <title>A high-quality genome of Eragrostis curvula grass provides insights into Poaceae evolution and supports new strategies to enhance forage quality.</title>
        <authorList>
            <person name="Carballo J."/>
            <person name="Santos B.A.C.M."/>
            <person name="Zappacosta D."/>
            <person name="Garbus I."/>
            <person name="Selva J.P."/>
            <person name="Gallo C.A."/>
            <person name="Diaz A."/>
            <person name="Albertini E."/>
            <person name="Caccamo M."/>
            <person name="Echenique V."/>
        </authorList>
    </citation>
    <scope>NUCLEOTIDE SEQUENCE [LARGE SCALE GENOMIC DNA]</scope>
    <source>
        <strain evidence="3">cv. Victoria</strain>
        <tissue evidence="2">Leaf</tissue>
    </source>
</reference>
<dbReference type="Proteomes" id="UP000324897">
    <property type="component" value="Chromosome 1"/>
</dbReference>
<keyword evidence="3" id="KW-1185">Reference proteome</keyword>
<feature type="compositionally biased region" description="Low complexity" evidence="1">
    <location>
        <begin position="38"/>
        <end position="51"/>
    </location>
</feature>
<dbReference type="AlphaFoldDB" id="A0A5J9V8W9"/>
<evidence type="ECO:0000256" key="1">
    <source>
        <dbReference type="SAM" id="MobiDB-lite"/>
    </source>
</evidence>
<feature type="non-terminal residue" evidence="2">
    <location>
        <position position="1"/>
    </location>
</feature>
<evidence type="ECO:0000313" key="3">
    <source>
        <dbReference type="Proteomes" id="UP000324897"/>
    </source>
</evidence>
<comment type="caution">
    <text evidence="2">The sequence shown here is derived from an EMBL/GenBank/DDBJ whole genome shotgun (WGS) entry which is preliminary data.</text>
</comment>
<sequence>MAYLTRLCMPYAALAFVCLARRTRQRITWPSPISGNTSPHPSAAANSSPHHSPSRHHSIGLDRQDEKAPRSSQWQMTYGCMVIHIRMLLHDQEE</sequence>
<gene>
    <name evidence="2" type="ORF">EJB05_24224</name>
</gene>
<organism evidence="2 3">
    <name type="scientific">Eragrostis curvula</name>
    <name type="common">weeping love grass</name>
    <dbReference type="NCBI Taxonomy" id="38414"/>
    <lineage>
        <taxon>Eukaryota</taxon>
        <taxon>Viridiplantae</taxon>
        <taxon>Streptophyta</taxon>
        <taxon>Embryophyta</taxon>
        <taxon>Tracheophyta</taxon>
        <taxon>Spermatophyta</taxon>
        <taxon>Magnoliopsida</taxon>
        <taxon>Liliopsida</taxon>
        <taxon>Poales</taxon>
        <taxon>Poaceae</taxon>
        <taxon>PACMAD clade</taxon>
        <taxon>Chloridoideae</taxon>
        <taxon>Eragrostideae</taxon>
        <taxon>Eragrostidinae</taxon>
        <taxon>Eragrostis</taxon>
    </lineage>
</organism>
<dbReference type="EMBL" id="RWGY01000011">
    <property type="protein sequence ID" value="TVU32493.1"/>
    <property type="molecule type" value="Genomic_DNA"/>
</dbReference>